<protein>
    <submittedName>
        <fullName evidence="2">PHP-like protein</fullName>
    </submittedName>
</protein>
<sequence>MITPIIDLHCHSTISDGLFSPTELVKYAHSKGVQVLALTDHDDIDGLPQAREQASALGMVFINGVEISVTWQKRTLHIVGLNFDHKNYTLADSLTKIREGRDARAIKIAHGLGMAGIMGALEGARSYCKDGSVGRIHFAQYLAEKGHAKDVKSVFKKFLTPGKPGYVEHVWADLTEAVSWIKGAGGVAVIAHPGRYDMGAKLYPRLMNDFKLAGGEAIEVVSGSQDPSQTEYFAKIANEFGFFASCGSDFHGPGISFRQMGQKQIIPPNCKPVWEKWPDIKKLTQSNHKDIY</sequence>
<dbReference type="InterPro" id="IPR049742">
    <property type="entry name" value="35NBP"/>
</dbReference>
<dbReference type="InterPro" id="IPR052018">
    <property type="entry name" value="PHP_domain"/>
</dbReference>
<dbReference type="InterPro" id="IPR004013">
    <property type="entry name" value="PHP_dom"/>
</dbReference>
<proteinExistence type="predicted"/>
<dbReference type="Gene3D" id="1.10.150.650">
    <property type="match status" value="1"/>
</dbReference>
<evidence type="ECO:0000313" key="2">
    <source>
        <dbReference type="EMBL" id="EAV47541.1"/>
    </source>
</evidence>
<dbReference type="SMART" id="SM00481">
    <property type="entry name" value="POLIIIAc"/>
    <property type="match status" value="1"/>
</dbReference>
<feature type="domain" description="Polymerase/histidinol phosphatase N-terminal" evidence="1">
    <location>
        <begin position="6"/>
        <end position="71"/>
    </location>
</feature>
<reference evidence="2 3" key="1">
    <citation type="submission" date="2006-11" db="EMBL/GenBank/DDBJ databases">
        <authorList>
            <person name="Giovannoni S."/>
            <person name="Vergin K."/>
            <person name="Ferriera S."/>
            <person name="Johnson J."/>
            <person name="Kravitz S."/>
            <person name="Beeson K."/>
            <person name="Sutton G."/>
            <person name="Rogers Y.-H."/>
            <person name="Friedman R."/>
            <person name="Frazier M."/>
            <person name="Venter J.C."/>
        </authorList>
    </citation>
    <scope>NUCLEOTIDE SEQUENCE [LARGE SCALE GENOMIC DNA]</scope>
    <source>
        <strain evidence="2 3">HTCC2181</strain>
    </source>
</reference>
<dbReference type="EMBL" id="AAUX01000001">
    <property type="protein sequence ID" value="EAV47541.1"/>
    <property type="molecule type" value="Genomic_DNA"/>
</dbReference>
<evidence type="ECO:0000313" key="3">
    <source>
        <dbReference type="Proteomes" id="UP000054262"/>
    </source>
</evidence>
<evidence type="ECO:0000259" key="1">
    <source>
        <dbReference type="SMART" id="SM00481"/>
    </source>
</evidence>
<dbReference type="PANTHER" id="PTHR42924:SF3">
    <property type="entry name" value="POLYMERASE_HISTIDINOL PHOSPHATASE N-TERMINAL DOMAIN-CONTAINING PROTEIN"/>
    <property type="match status" value="1"/>
</dbReference>
<keyword evidence="3" id="KW-1185">Reference proteome</keyword>
<dbReference type="OrthoDB" id="9804333at2"/>
<dbReference type="Pfam" id="PF02811">
    <property type="entry name" value="PHP"/>
    <property type="match status" value="1"/>
</dbReference>
<organism evidence="2 3">
    <name type="scientific">Methylophilales bacterium HTCC2181</name>
    <dbReference type="NCBI Taxonomy" id="383631"/>
    <lineage>
        <taxon>Bacteria</taxon>
        <taxon>Pseudomonadati</taxon>
        <taxon>Pseudomonadota</taxon>
        <taxon>Betaproteobacteria</taxon>
        <taxon>Nitrosomonadales</taxon>
        <taxon>OM43 clade</taxon>
    </lineage>
</organism>
<dbReference type="PANTHER" id="PTHR42924">
    <property type="entry name" value="EXONUCLEASE"/>
    <property type="match status" value="1"/>
</dbReference>
<comment type="caution">
    <text evidence="2">The sequence shown here is derived from an EMBL/GenBank/DDBJ whole genome shotgun (WGS) entry which is preliminary data.</text>
</comment>
<dbReference type="SUPFAM" id="SSF89550">
    <property type="entry name" value="PHP domain-like"/>
    <property type="match status" value="1"/>
</dbReference>
<dbReference type="GO" id="GO:0035312">
    <property type="term" value="F:5'-3' DNA exonuclease activity"/>
    <property type="evidence" value="ECO:0007669"/>
    <property type="project" value="TreeGrafter"/>
</dbReference>
<dbReference type="Gene3D" id="3.20.20.140">
    <property type="entry name" value="Metal-dependent hydrolases"/>
    <property type="match status" value="1"/>
</dbReference>
<accession>A0P7N1</accession>
<dbReference type="GO" id="GO:0004534">
    <property type="term" value="F:5'-3' RNA exonuclease activity"/>
    <property type="evidence" value="ECO:0007669"/>
    <property type="project" value="TreeGrafter"/>
</dbReference>
<dbReference type="AlphaFoldDB" id="A0P7N1"/>
<dbReference type="InterPro" id="IPR003141">
    <property type="entry name" value="Pol/His_phosphatase_N"/>
</dbReference>
<dbReference type="CDD" id="cd07438">
    <property type="entry name" value="PHP_HisPPase_AMP"/>
    <property type="match status" value="1"/>
</dbReference>
<dbReference type="InterPro" id="IPR016195">
    <property type="entry name" value="Pol/histidinol_Pase-like"/>
</dbReference>
<gene>
    <name evidence="2" type="ORF">MB2181_05670</name>
</gene>
<name>A0P7N1_9PROT</name>
<dbReference type="Proteomes" id="UP000054262">
    <property type="component" value="Unassembled WGS sequence"/>
</dbReference>
<dbReference type="NCBIfam" id="NF041577">
    <property type="entry name" value="nside_bi_sphtase"/>
    <property type="match status" value="1"/>
</dbReference>